<dbReference type="InterPro" id="IPR015421">
    <property type="entry name" value="PyrdxlP-dep_Trfase_major"/>
</dbReference>
<dbReference type="SUPFAM" id="SSF53383">
    <property type="entry name" value="PLP-dependent transferases"/>
    <property type="match status" value="1"/>
</dbReference>
<evidence type="ECO:0000313" key="3">
    <source>
        <dbReference type="Proteomes" id="UP001345013"/>
    </source>
</evidence>
<dbReference type="PANTHER" id="PTHR43510">
    <property type="entry name" value="AMINOTRANSFERASE FUNCTION, HYPOTHETICAL (EUROFUNG)"/>
    <property type="match status" value="1"/>
</dbReference>
<dbReference type="Proteomes" id="UP001345013">
    <property type="component" value="Unassembled WGS sequence"/>
</dbReference>
<proteinExistence type="predicted"/>
<evidence type="ECO:0000259" key="1">
    <source>
        <dbReference type="Pfam" id="PF00155"/>
    </source>
</evidence>
<dbReference type="CDD" id="cd00609">
    <property type="entry name" value="AAT_like"/>
    <property type="match status" value="1"/>
</dbReference>
<reference evidence="2 3" key="1">
    <citation type="submission" date="2023-08" db="EMBL/GenBank/DDBJ databases">
        <title>Black Yeasts Isolated from many extreme environments.</title>
        <authorList>
            <person name="Coleine C."/>
            <person name="Stajich J.E."/>
            <person name="Selbmann L."/>
        </authorList>
    </citation>
    <scope>NUCLEOTIDE SEQUENCE [LARGE SCALE GENOMIC DNA]</scope>
    <source>
        <strain evidence="2 3">CCFEE 5885</strain>
    </source>
</reference>
<dbReference type="Pfam" id="PF00155">
    <property type="entry name" value="Aminotran_1_2"/>
    <property type="match status" value="1"/>
</dbReference>
<dbReference type="InterPro" id="IPR004839">
    <property type="entry name" value="Aminotransferase_I/II_large"/>
</dbReference>
<gene>
    <name evidence="2" type="ORF">LTR24_005182</name>
</gene>
<protein>
    <recommendedName>
        <fullName evidence="1">Aminotransferase class I/classII large domain-containing protein</fullName>
    </recommendedName>
</protein>
<comment type="caution">
    <text evidence="2">The sequence shown here is derived from an EMBL/GenBank/DDBJ whole genome shotgun (WGS) entry which is preliminary data.</text>
</comment>
<name>A0ABR0K9Q8_9EURO</name>
<accession>A0ABR0K9Q8</accession>
<evidence type="ECO:0000313" key="2">
    <source>
        <dbReference type="EMBL" id="KAK5092479.1"/>
    </source>
</evidence>
<dbReference type="InterPro" id="IPR015424">
    <property type="entry name" value="PyrdxlP-dep_Trfase"/>
</dbReference>
<dbReference type="Gene3D" id="3.40.640.10">
    <property type="entry name" value="Type I PLP-dependent aspartate aminotransferase-like (Major domain)"/>
    <property type="match status" value="1"/>
</dbReference>
<organism evidence="2 3">
    <name type="scientific">Lithohypha guttulata</name>
    <dbReference type="NCBI Taxonomy" id="1690604"/>
    <lineage>
        <taxon>Eukaryota</taxon>
        <taxon>Fungi</taxon>
        <taxon>Dikarya</taxon>
        <taxon>Ascomycota</taxon>
        <taxon>Pezizomycotina</taxon>
        <taxon>Eurotiomycetes</taxon>
        <taxon>Chaetothyriomycetidae</taxon>
        <taxon>Chaetothyriales</taxon>
        <taxon>Trichomeriaceae</taxon>
        <taxon>Lithohypha</taxon>
    </lineage>
</organism>
<dbReference type="EMBL" id="JAVRRG010000057">
    <property type="protein sequence ID" value="KAK5092479.1"/>
    <property type="molecule type" value="Genomic_DNA"/>
</dbReference>
<sequence>MVKIAPFAVEQWMDAYETTAKYNVAETCCASISINHLLELSENKAKSQEAIDVANRKLTYGAIRGTDALRSNLASLYSARASGLTADGILITNGAIVANFITLYALVGPGDHVVCQYPTYEQLYQVPASLGAEVSLWKMDPASKWKLDMEELKKMVKDNTKLIILNNPNNPTGQIIPKPQLEEIVEFAQEKGIIIHCDEVYRPIFHSISPSDEDFPPSAINMGYDKVIVTGSFSKAYSLAGIRTGWIASKSKEIIEKIAELRHYTTISVSQLDEAVAAEAVSDRCVHALLGRNIQLAKKNLELLSNFIDEHNWACSWVKPLAGTTCFVKFHKMGKLVDDAEFCKRLLEKTGVMLVPGSKCFGDGRDFKGHVRLGFVCETEVLKKGLEKMRGFMEEEYADVPTAPK</sequence>
<dbReference type="Gene3D" id="3.90.1150.10">
    <property type="entry name" value="Aspartate Aminotransferase, domain 1"/>
    <property type="match status" value="1"/>
</dbReference>
<feature type="domain" description="Aminotransferase class I/classII large" evidence="1">
    <location>
        <begin position="51"/>
        <end position="387"/>
    </location>
</feature>
<keyword evidence="3" id="KW-1185">Reference proteome</keyword>
<dbReference type="PANTHER" id="PTHR43510:SF1">
    <property type="entry name" value="AMINOTRANSFERASE FUNCTION, HYPOTHETICAL (EUROFUNG)"/>
    <property type="match status" value="1"/>
</dbReference>
<dbReference type="InterPro" id="IPR015422">
    <property type="entry name" value="PyrdxlP-dep_Trfase_small"/>
</dbReference>